<feature type="transmembrane region" description="Helical" evidence="1">
    <location>
        <begin position="20"/>
        <end position="43"/>
    </location>
</feature>
<protein>
    <submittedName>
        <fullName evidence="3">Alpha/beta hydrolase</fullName>
    </submittedName>
</protein>
<reference evidence="4" key="1">
    <citation type="submission" date="2018-06" db="EMBL/GenBank/DDBJ databases">
        <title>Aestuariibacter litoralis strain KCTC 52945T.</title>
        <authorList>
            <person name="Li X."/>
            <person name="Salam N."/>
            <person name="Li J.-L."/>
            <person name="Chen Y.-M."/>
            <person name="Yang Z.-W."/>
            <person name="Zhang L.-Y."/>
            <person name="Han M.-X."/>
            <person name="Xiao M."/>
            <person name="Li W.-J."/>
        </authorList>
    </citation>
    <scope>NUCLEOTIDE SEQUENCE [LARGE SCALE GENOMIC DNA]</scope>
    <source>
        <strain evidence="4">KCTC 52945</strain>
    </source>
</reference>
<dbReference type="GO" id="GO:0016787">
    <property type="term" value="F:hydrolase activity"/>
    <property type="evidence" value="ECO:0007669"/>
    <property type="project" value="UniProtKB-KW"/>
</dbReference>
<dbReference type="InterPro" id="IPR022742">
    <property type="entry name" value="Hydrolase_4"/>
</dbReference>
<gene>
    <name evidence="3" type="ORF">DK847_18765</name>
</gene>
<dbReference type="Gene3D" id="3.40.50.1820">
    <property type="entry name" value="alpha/beta hydrolase"/>
    <property type="match status" value="1"/>
</dbReference>
<sequence length="495" mass="54107">MEAGMEHGDWPLLRHIWVRVGVPVLLMLMGACISLAAAAAIYISYRPALSIWHETLLSDEFTAGAGVTDWQQYLAREDALFRQLDAEIIQRVPAAARTRFNRFSAGSRSDPAQWPVNWNRSFEWTVHDARFGVLLLHGYSDSPYSLRALGEALHARGGQVLGLRIPGHGTAPSGLRLTTAEDMNAAVALAMAHLHRELPGKPVIIVGYSNGAALALHHTFAAINAGRAERPAALVLISPEVGISPVAALASWQAWIGEILGTAELAWDSIEAEFDPFKYNSFAVNAGAQAYRMTQLVQAQISAVAAAGRLKEVPPILAFQSEADATVTATAVKRELFDRLESDDAELVLFDVNRVFETEGLVIQPAGFDTALAGPPHRYTVSILTNRTPQDLAAVVRRRLPMADAVTTEDTGLSWPRDVYSLAHIALPFPPEDPLYGDGRATRLNSLNLGRAVLRGEKGRLEIPDSAMTRQHWNPFYPYMESRILAFVDRAVSGR</sequence>
<feature type="domain" description="Serine aminopeptidase S33" evidence="2">
    <location>
        <begin position="132"/>
        <end position="351"/>
    </location>
</feature>
<accession>A0A2W2C5D4</accession>
<comment type="caution">
    <text evidence="3">The sequence shown here is derived from an EMBL/GenBank/DDBJ whole genome shotgun (WGS) entry which is preliminary data.</text>
</comment>
<dbReference type="Proteomes" id="UP000248795">
    <property type="component" value="Unassembled WGS sequence"/>
</dbReference>
<dbReference type="EMBL" id="QKVK01000011">
    <property type="protein sequence ID" value="PZF75373.1"/>
    <property type="molecule type" value="Genomic_DNA"/>
</dbReference>
<keyword evidence="1" id="KW-0812">Transmembrane</keyword>
<keyword evidence="1" id="KW-1133">Transmembrane helix</keyword>
<proteinExistence type="predicted"/>
<dbReference type="PANTHER" id="PTHR11614">
    <property type="entry name" value="PHOSPHOLIPASE-RELATED"/>
    <property type="match status" value="1"/>
</dbReference>
<keyword evidence="3" id="KW-0378">Hydrolase</keyword>
<dbReference type="Pfam" id="PF12146">
    <property type="entry name" value="Hydrolase_4"/>
    <property type="match status" value="1"/>
</dbReference>
<dbReference type="SUPFAM" id="SSF53474">
    <property type="entry name" value="alpha/beta-Hydrolases"/>
    <property type="match status" value="1"/>
</dbReference>
<keyword evidence="1" id="KW-0472">Membrane</keyword>
<evidence type="ECO:0000256" key="1">
    <source>
        <dbReference type="SAM" id="Phobius"/>
    </source>
</evidence>
<evidence type="ECO:0000313" key="4">
    <source>
        <dbReference type="Proteomes" id="UP000248795"/>
    </source>
</evidence>
<dbReference type="InterPro" id="IPR051044">
    <property type="entry name" value="MAG_DAG_Lipase"/>
</dbReference>
<evidence type="ECO:0000313" key="3">
    <source>
        <dbReference type="EMBL" id="PZF75373.1"/>
    </source>
</evidence>
<evidence type="ECO:0000259" key="2">
    <source>
        <dbReference type="Pfam" id="PF12146"/>
    </source>
</evidence>
<name>A0A2W2C5D4_9HYPH</name>
<dbReference type="AlphaFoldDB" id="A0A2W2C5D4"/>
<keyword evidence="4" id="KW-1185">Reference proteome</keyword>
<dbReference type="InterPro" id="IPR029058">
    <property type="entry name" value="AB_hydrolase_fold"/>
</dbReference>
<organism evidence="3 4">
    <name type="scientific">Aestuariivirga litoralis</name>
    <dbReference type="NCBI Taxonomy" id="2650924"/>
    <lineage>
        <taxon>Bacteria</taxon>
        <taxon>Pseudomonadati</taxon>
        <taxon>Pseudomonadota</taxon>
        <taxon>Alphaproteobacteria</taxon>
        <taxon>Hyphomicrobiales</taxon>
        <taxon>Aestuariivirgaceae</taxon>
        <taxon>Aestuariivirga</taxon>
    </lineage>
</organism>